<dbReference type="PANTHER" id="PTHR43844:SF1">
    <property type="entry name" value="METHIONINE SYNTHASE"/>
    <property type="match status" value="1"/>
</dbReference>
<dbReference type="GO" id="GO:0008270">
    <property type="term" value="F:zinc ion binding"/>
    <property type="evidence" value="ECO:0007669"/>
    <property type="project" value="InterPro"/>
</dbReference>
<dbReference type="NCBIfam" id="NF005085">
    <property type="entry name" value="PRK06520.1"/>
    <property type="match status" value="1"/>
</dbReference>
<dbReference type="OrthoDB" id="6430685at2"/>
<evidence type="ECO:0000313" key="2">
    <source>
        <dbReference type="EMBL" id="BBH50457.1"/>
    </source>
</evidence>
<dbReference type="Proteomes" id="UP000273154">
    <property type="component" value="Chromosome"/>
</dbReference>
<dbReference type="AlphaFoldDB" id="A0A3G9JY84"/>
<dbReference type="Pfam" id="PF01717">
    <property type="entry name" value="Meth_synt_2"/>
    <property type="match status" value="1"/>
</dbReference>
<proteinExistence type="predicted"/>
<dbReference type="Gene3D" id="3.20.20.210">
    <property type="match status" value="1"/>
</dbReference>
<keyword evidence="2" id="KW-0489">Methyltransferase</keyword>
<dbReference type="GO" id="GO:0032259">
    <property type="term" value="P:methylation"/>
    <property type="evidence" value="ECO:0007669"/>
    <property type="project" value="UniProtKB-KW"/>
</dbReference>
<dbReference type="RefSeq" id="WP_126422301.1">
    <property type="nucleotide sequence ID" value="NZ_AP019367.1"/>
</dbReference>
<evidence type="ECO:0000259" key="1">
    <source>
        <dbReference type="Pfam" id="PF01717"/>
    </source>
</evidence>
<dbReference type="InterPro" id="IPR038071">
    <property type="entry name" value="UROD/MetE-like_sf"/>
</dbReference>
<accession>A0A3G9JY84</accession>
<evidence type="ECO:0000313" key="3">
    <source>
        <dbReference type="Proteomes" id="UP000273154"/>
    </source>
</evidence>
<sequence length="374" mass="42532">MTDKLKGPFRYDIVGSFLRPQAIHEARAQHAAGKISFEQLREVEDAEVAKLIEKEKAAGLHAVTDGEFRRRWWHLDWLAGFNGIKVYDFKTAGFGIEKVMQGTYVDSPLSFDPNHPFLDGFRRTQRLAGDTPVKQTIAGPNMVTLDSVVLSQQYAANPVYANLDELRHDLAKTYQDAIRAFHDAGCRYLQLDDTSWGALFSGRFRDKIEACGYDPDELIDVFGDITDEALENRPEDMVITTHMCKGNFMSHWLYEGTYETIARRLLGIRGFDGFFLEYDDERSGDFEPLKHLPQDTDQRVVLGLVTTKKPELEDAERIRERIAEAAKIVPLERLCLSPQCGFSSTEEGNSVAEEDQWRKLALVREVAESVWDDA</sequence>
<protein>
    <submittedName>
        <fullName evidence="2">5-methyltetrahydropteroyltriglutamate--homocysteine methyltransferase</fullName>
    </submittedName>
</protein>
<dbReference type="InterPro" id="IPR002629">
    <property type="entry name" value="Met_Synth_C/arc"/>
</dbReference>
<keyword evidence="3" id="KW-1185">Reference proteome</keyword>
<dbReference type="PANTHER" id="PTHR43844">
    <property type="entry name" value="METHIONINE SYNTHASE"/>
    <property type="match status" value="1"/>
</dbReference>
<keyword evidence="2" id="KW-0808">Transferase</keyword>
<reference evidence="3" key="1">
    <citation type="submission" date="2018-11" db="EMBL/GenBank/DDBJ databases">
        <title>Comparative genomics of Parolsenella catena and Libanicoccus massiliensis: Reclassification of Libanicoccus massiliensis as Parolsenella massiliensis comb. nov.</title>
        <authorList>
            <person name="Sakamoto M."/>
            <person name="Ikeyama N."/>
            <person name="Murakami T."/>
            <person name="Mori H."/>
            <person name="Yuki M."/>
            <person name="Ohkuma M."/>
        </authorList>
    </citation>
    <scope>NUCLEOTIDE SEQUENCE [LARGE SCALE GENOMIC DNA]</scope>
    <source>
        <strain evidence="3">JCM 31932</strain>
    </source>
</reference>
<gene>
    <name evidence="2" type="primary">metE_1</name>
    <name evidence="2" type="ORF">Pcatena_10440</name>
</gene>
<dbReference type="GeneID" id="88849176"/>
<dbReference type="SUPFAM" id="SSF51726">
    <property type="entry name" value="UROD/MetE-like"/>
    <property type="match status" value="1"/>
</dbReference>
<dbReference type="GO" id="GO:0009086">
    <property type="term" value="P:methionine biosynthetic process"/>
    <property type="evidence" value="ECO:0007669"/>
    <property type="project" value="InterPro"/>
</dbReference>
<dbReference type="CDD" id="cd03311">
    <property type="entry name" value="CIMS_C_terminal_like"/>
    <property type="match status" value="1"/>
</dbReference>
<dbReference type="EMBL" id="AP019367">
    <property type="protein sequence ID" value="BBH50457.1"/>
    <property type="molecule type" value="Genomic_DNA"/>
</dbReference>
<name>A0A3G9JY84_9ACTN</name>
<dbReference type="KEGG" id="pcat:Pcatena_10440"/>
<feature type="domain" description="Cobalamin-independent methionine synthase MetE C-terminal/archaeal" evidence="1">
    <location>
        <begin position="14"/>
        <end position="347"/>
    </location>
</feature>
<organism evidence="2 3">
    <name type="scientific">Parolsenella catena</name>
    <dbReference type="NCBI Taxonomy" id="2003188"/>
    <lineage>
        <taxon>Bacteria</taxon>
        <taxon>Bacillati</taxon>
        <taxon>Actinomycetota</taxon>
        <taxon>Coriobacteriia</taxon>
        <taxon>Coriobacteriales</taxon>
        <taxon>Atopobiaceae</taxon>
        <taxon>Parolsenella</taxon>
    </lineage>
</organism>
<dbReference type="GO" id="GO:0003871">
    <property type="term" value="F:5-methyltetrahydropteroyltriglutamate-homocysteine S-methyltransferase activity"/>
    <property type="evidence" value="ECO:0007669"/>
    <property type="project" value="InterPro"/>
</dbReference>